<reference evidence="3" key="1">
    <citation type="journal article" date="2020" name="Stud. Mycol.">
        <title>101 Dothideomycetes genomes: a test case for predicting lifestyles and emergence of pathogens.</title>
        <authorList>
            <person name="Haridas S."/>
            <person name="Albert R."/>
            <person name="Binder M."/>
            <person name="Bloem J."/>
            <person name="Labutti K."/>
            <person name="Salamov A."/>
            <person name="Andreopoulos B."/>
            <person name="Baker S."/>
            <person name="Barry K."/>
            <person name="Bills G."/>
            <person name="Bluhm B."/>
            <person name="Cannon C."/>
            <person name="Castanera R."/>
            <person name="Culley D."/>
            <person name="Daum C."/>
            <person name="Ezra D."/>
            <person name="Gonzalez J."/>
            <person name="Henrissat B."/>
            <person name="Kuo A."/>
            <person name="Liang C."/>
            <person name="Lipzen A."/>
            <person name="Lutzoni F."/>
            <person name="Magnuson J."/>
            <person name="Mondo S."/>
            <person name="Nolan M."/>
            <person name="Ohm R."/>
            <person name="Pangilinan J."/>
            <person name="Park H.-J."/>
            <person name="Ramirez L."/>
            <person name="Alfaro M."/>
            <person name="Sun H."/>
            <person name="Tritt A."/>
            <person name="Yoshinaga Y."/>
            <person name="Zwiers L.-H."/>
            <person name="Turgeon B."/>
            <person name="Goodwin S."/>
            <person name="Spatafora J."/>
            <person name="Crous P."/>
            <person name="Grigoriev I."/>
        </authorList>
    </citation>
    <scope>NUCLEOTIDE SEQUENCE</scope>
    <source>
        <strain evidence="3">CBS 473.64</strain>
    </source>
</reference>
<feature type="chain" id="PRO_5025448105" description="DUF6536 domain-containing protein" evidence="1">
    <location>
        <begin position="22"/>
        <end position="68"/>
    </location>
</feature>
<dbReference type="Proteomes" id="UP000799753">
    <property type="component" value="Unassembled WGS sequence"/>
</dbReference>
<keyword evidence="4" id="KW-1185">Reference proteome</keyword>
<evidence type="ECO:0000259" key="2">
    <source>
        <dbReference type="Pfam" id="PF20163"/>
    </source>
</evidence>
<evidence type="ECO:0000313" key="3">
    <source>
        <dbReference type="EMBL" id="KAF2645312.1"/>
    </source>
</evidence>
<organism evidence="3 4">
    <name type="scientific">Massarina eburnea CBS 473.64</name>
    <dbReference type="NCBI Taxonomy" id="1395130"/>
    <lineage>
        <taxon>Eukaryota</taxon>
        <taxon>Fungi</taxon>
        <taxon>Dikarya</taxon>
        <taxon>Ascomycota</taxon>
        <taxon>Pezizomycotina</taxon>
        <taxon>Dothideomycetes</taxon>
        <taxon>Pleosporomycetidae</taxon>
        <taxon>Pleosporales</taxon>
        <taxon>Massarineae</taxon>
        <taxon>Massarinaceae</taxon>
        <taxon>Massarina</taxon>
    </lineage>
</organism>
<dbReference type="InterPro" id="IPR046623">
    <property type="entry name" value="DUF6536"/>
</dbReference>
<name>A0A6A6SDG7_9PLEO</name>
<gene>
    <name evidence="3" type="ORF">P280DRAFT_465162</name>
</gene>
<feature type="domain" description="DUF6536" evidence="2">
    <location>
        <begin position="1"/>
        <end position="59"/>
    </location>
</feature>
<protein>
    <recommendedName>
        <fullName evidence="2">DUF6536 domain-containing protein</fullName>
    </recommendedName>
</protein>
<sequence>MCIGAASLVLVLNITLLGVSMKWIQQEGIGTAFSGDCKITGRWNTAGYAIINLLSNILFQHRISVCSA</sequence>
<keyword evidence="1" id="KW-0732">Signal</keyword>
<dbReference type="AlphaFoldDB" id="A0A6A6SDG7"/>
<proteinExistence type="predicted"/>
<dbReference type="Pfam" id="PF20163">
    <property type="entry name" value="DUF6536"/>
    <property type="match status" value="1"/>
</dbReference>
<dbReference type="EMBL" id="MU006777">
    <property type="protein sequence ID" value="KAF2645312.1"/>
    <property type="molecule type" value="Genomic_DNA"/>
</dbReference>
<accession>A0A6A6SDG7</accession>
<feature type="signal peptide" evidence="1">
    <location>
        <begin position="1"/>
        <end position="21"/>
    </location>
</feature>
<evidence type="ECO:0000313" key="4">
    <source>
        <dbReference type="Proteomes" id="UP000799753"/>
    </source>
</evidence>
<evidence type="ECO:0000256" key="1">
    <source>
        <dbReference type="SAM" id="SignalP"/>
    </source>
</evidence>